<gene>
    <name evidence="7" type="ORF">D3Z39_16375</name>
</gene>
<feature type="domain" description="SpaA-like prealbumin fold" evidence="6">
    <location>
        <begin position="1302"/>
        <end position="1391"/>
    </location>
</feature>
<sequence length="1729" mass="184295">MKKFHFPRTRLIAALLALVCVLGLLPGTALAATPDTIKMDDCTHNGVKYESPALGTCHLHQMHFGLNGKSTMGFCAEKGKGMGWSLEGHTWGSPKPVNDPTVKTMMAYFYAHSTGVFTDQAKALGVDDVWDSNYAWTMNSWTQAIVWRYKAGLLSDPVVACAEELLCVYNNLEHTNYSSIDETMDGRSFRDRAQYILDLGAQGVWGDCAVYEYAYAGPGSSYHPANDVQAIMIGELTVTRELYDLIIKKVDSTNPNKGLSGARFKVASENGAYSKEVVTGSDGTVTVSKLEAGTYAVTELEAPEGYEIDNAGPQYVVLPNGANKIVTVTFSDTPEITGEGSIRKVDADDPTRGLAGAVIKITGVDNDFTGTYVTGAGGYLTDVPWKDMPLGSYTAEEVTPPEGYTKSPDVNKTKQTFVWDGKTDVALVFENDAKVKVRLIKLDDSGNPLPGAVFNIVRDGQIIGTEETKADGSITVTDVTEGMYAFVEVSVPAPWATLTEPVIAHVDQATVNGGGTVTVTASDKRLPSLTILKRDAQTGDVIPNTHFEIRGIHYGYHNDVTTGPDGRAVLSNIPVDSYEVTEKSVPDPYVVGDEPTQTIWLGAGDSKELVFDNLKQPVLKISKVEQGTNTPIPGTVFTVEGIDSDYRQDVTTEADGFATLRVAPGSYRVTEKSVPEPYCLPEDEADRTQTISLNGGDEKTLIFKNSKKPLLTLSKIDADSGLPVPGTVLTVEGIDSDYKDDWTTGADGTVALRVDPGTYRITEKSVPAPYYLPDKDADRVQTISLNPGDEKTVVFRNHKTPELTIFKEDSVAGAPIEGAKFRVTYTSNGEAAGAPASMDFGIFVTDASGQIKLHEKGKKLYPGEYTVTEVEPAPGFQMKEPLTQKVILHGGESKTLTFFNEPLNAIVVEKYDSVTHEALPGCTFQLRFLGGTSGTGGTVIGTKVTGKNGTAIWTGLTAGTYIVEEIDPADGYSIINASETVYISDKGEQNVVTVSFDNAPDGILLIRKVCATNPSVTLQNAEFKVMYADGTLIGDSNGIYRSDENGEIRIPGLKPGKSVVVTEVRAPAGFILDTQSQTIQIQAGKTVSLTFKNQPKGSLIIQKRDSQTDEVLPGAEFRITTAAGCEVGLDGVIGSSTLTQNGIFTTDAQGEIRITNLAPGAYVINEIKAPDGGYVIDTPSTNVVIGQGGDTQTVVIKNTRKGGLIIEKYDSVTRQPLAGAQFKVMTANGELTPDNEGLTSSNGLYTTDVNGQIVLSKLLPGTYVVSEEKAPDNYRKDPTPQTVVVNAGDTQTLRFYDDPLCTLTILKRDAVTKKPLRGAEFMVRDSSGHVIGPNNGLYTTGTDGTVTVTGLAPNSTVVVSEKKAPNGYILDETPKNIVVRTGVANTLIFDNEPGTTLIIRKFIEGTENEPLSGVAFKVVDGNGGAVGPDDGIYYTDKAGEIVLEGIEPGTTVKVREIKTVEGFVLDGTPQDILIKGGEVQQLTFWNKRAGTLVIQKKDSVSGALISGAQFQLTYANGGYVDNDNGHLSSNGLYTTDDKGEIRINGITGTVVVKETKPAPGYVIDQSTQTQTVTVNPLDTQTLTFLNEPLCSLTLTKLDSVTGKPVPGTEFTVKDGNGTVLGRYTTGKDGTVVVTGLVPGSTVVVTETKVPSGYVLNSTPQTIIVKNGSNSVNSGTVGGITNGNTGGTTNPGGTTNVGGGTNGGNDLTFENDPKTRLVIEKYITGTTTPL</sequence>
<feature type="domain" description="SpaA-like prealbumin fold" evidence="6">
    <location>
        <begin position="619"/>
        <end position="683"/>
    </location>
</feature>
<accession>A0A845RLI1</accession>
<protein>
    <recommendedName>
        <fullName evidence="6">SpaA-like prealbumin fold domain-containing protein</fullName>
    </recommendedName>
</protein>
<feature type="domain" description="SpaA-like prealbumin fold" evidence="6">
    <location>
        <begin position="803"/>
        <end position="888"/>
    </location>
</feature>
<evidence type="ECO:0000256" key="1">
    <source>
        <dbReference type="ARBA" id="ARBA00007257"/>
    </source>
</evidence>
<name>A0A845RLI1_9FIRM</name>
<feature type="domain" description="SpaA-like prealbumin fold" evidence="6">
    <location>
        <begin position="1017"/>
        <end position="1094"/>
    </location>
</feature>
<evidence type="ECO:0000256" key="2">
    <source>
        <dbReference type="ARBA" id="ARBA00022525"/>
    </source>
</evidence>
<feature type="domain" description="SpaA-like prealbumin fold" evidence="6">
    <location>
        <begin position="1097"/>
        <end position="1199"/>
    </location>
</feature>
<evidence type="ECO:0000256" key="4">
    <source>
        <dbReference type="SAM" id="MobiDB-lite"/>
    </source>
</evidence>
<evidence type="ECO:0000259" key="6">
    <source>
        <dbReference type="Pfam" id="PF17802"/>
    </source>
</evidence>
<feature type="signal peptide" evidence="5">
    <location>
        <begin position="1"/>
        <end position="31"/>
    </location>
</feature>
<dbReference type="OrthoDB" id="9804660at2"/>
<evidence type="ECO:0000256" key="5">
    <source>
        <dbReference type="SAM" id="SignalP"/>
    </source>
</evidence>
<dbReference type="InterPro" id="IPR041033">
    <property type="entry name" value="SpaA_PFL_dom_1"/>
</dbReference>
<comment type="caution">
    <text evidence="7">The sequence shown here is derived from an EMBL/GenBank/DDBJ whole genome shotgun (WGS) entry which is preliminary data.</text>
</comment>
<keyword evidence="2" id="KW-0964">Secreted</keyword>
<feature type="region of interest" description="Disordered" evidence="4">
    <location>
        <begin position="1680"/>
        <end position="1710"/>
    </location>
</feature>
<feature type="chain" id="PRO_5032562150" description="SpaA-like prealbumin fold domain-containing protein" evidence="5">
    <location>
        <begin position="32"/>
        <end position="1729"/>
    </location>
</feature>
<dbReference type="InterPro" id="IPR013783">
    <property type="entry name" value="Ig-like_fold"/>
</dbReference>
<dbReference type="PANTHER" id="PTHR36108:SF13">
    <property type="entry name" value="COLOSSIN-B-RELATED"/>
    <property type="match status" value="1"/>
</dbReference>
<feature type="domain" description="SpaA-like prealbumin fold" evidence="6">
    <location>
        <begin position="436"/>
        <end position="510"/>
    </location>
</feature>
<evidence type="ECO:0000313" key="8">
    <source>
        <dbReference type="Proteomes" id="UP000446348"/>
    </source>
</evidence>
<proteinExistence type="inferred from homology"/>
<dbReference type="SUPFAM" id="SSF49478">
    <property type="entry name" value="Cna protein B-type domain"/>
    <property type="match status" value="5"/>
</dbReference>
<dbReference type="PANTHER" id="PTHR36108">
    <property type="entry name" value="COLOSSIN-B-RELATED"/>
    <property type="match status" value="1"/>
</dbReference>
<dbReference type="Proteomes" id="UP000446348">
    <property type="component" value="Unassembled WGS sequence"/>
</dbReference>
<feature type="domain" description="SpaA-like prealbumin fold" evidence="6">
    <location>
        <begin position="711"/>
        <end position="775"/>
    </location>
</feature>
<feature type="domain" description="SpaA-like prealbumin fold" evidence="6">
    <location>
        <begin position="245"/>
        <end position="329"/>
    </location>
</feature>
<organism evidence="7 8">
    <name type="scientific">Anaerotruncus colihominis</name>
    <dbReference type="NCBI Taxonomy" id="169435"/>
    <lineage>
        <taxon>Bacteria</taxon>
        <taxon>Bacillati</taxon>
        <taxon>Bacillota</taxon>
        <taxon>Clostridia</taxon>
        <taxon>Eubacteriales</taxon>
        <taxon>Oscillospiraceae</taxon>
        <taxon>Anaerotruncus</taxon>
    </lineage>
</organism>
<feature type="domain" description="SpaA-like prealbumin fold" evidence="6">
    <location>
        <begin position="906"/>
        <end position="993"/>
    </location>
</feature>
<dbReference type="EMBL" id="QXWZ01000052">
    <property type="protein sequence ID" value="NBI80399.1"/>
    <property type="molecule type" value="Genomic_DNA"/>
</dbReference>
<evidence type="ECO:0000256" key="3">
    <source>
        <dbReference type="ARBA" id="ARBA00022729"/>
    </source>
</evidence>
<feature type="domain" description="SpaA-like prealbumin fold" evidence="6">
    <location>
        <begin position="1490"/>
        <end position="1586"/>
    </location>
</feature>
<comment type="similarity">
    <text evidence="1">Belongs to the serine-aspartate repeat-containing protein (SDr) family.</text>
</comment>
<feature type="non-terminal residue" evidence="7">
    <location>
        <position position="1729"/>
    </location>
</feature>
<feature type="domain" description="SpaA-like prealbumin fold" evidence="6">
    <location>
        <begin position="1204"/>
        <end position="1297"/>
    </location>
</feature>
<reference evidence="7 8" key="1">
    <citation type="submission" date="2018-08" db="EMBL/GenBank/DDBJ databases">
        <title>Murine metabolic-syndrome-specific gut microbial biobank.</title>
        <authorList>
            <person name="Liu C."/>
        </authorList>
    </citation>
    <scope>NUCLEOTIDE SEQUENCE [LARGE SCALE GENOMIC DNA]</scope>
    <source>
        <strain evidence="7 8">X69</strain>
    </source>
</reference>
<feature type="domain" description="SpaA-like prealbumin fold" evidence="6">
    <location>
        <begin position="1591"/>
        <end position="1670"/>
    </location>
</feature>
<dbReference type="Gene3D" id="2.60.40.10">
    <property type="entry name" value="Immunoglobulins"/>
    <property type="match status" value="15"/>
</dbReference>
<dbReference type="SUPFAM" id="SSF117074">
    <property type="entry name" value="Hypothetical protein PA1324"/>
    <property type="match status" value="1"/>
</dbReference>
<feature type="domain" description="SpaA-like prealbumin fold" evidence="6">
    <location>
        <begin position="528"/>
        <end position="599"/>
    </location>
</feature>
<keyword evidence="3 5" id="KW-0732">Signal</keyword>
<evidence type="ECO:0000313" key="7">
    <source>
        <dbReference type="EMBL" id="NBI80399.1"/>
    </source>
</evidence>
<dbReference type="Pfam" id="PF17802">
    <property type="entry name" value="SpaA"/>
    <property type="match status" value="15"/>
</dbReference>
<feature type="domain" description="SpaA-like prealbumin fold" evidence="6">
    <location>
        <begin position="1404"/>
        <end position="1486"/>
    </location>
</feature>
<dbReference type="RefSeq" id="WP_160211072.1">
    <property type="nucleotide sequence ID" value="NZ_QXWZ01000052.1"/>
</dbReference>
<feature type="compositionally biased region" description="Gly residues" evidence="4">
    <location>
        <begin position="1680"/>
        <end position="1702"/>
    </location>
</feature>
<feature type="domain" description="SpaA-like prealbumin fold" evidence="6">
    <location>
        <begin position="341"/>
        <end position="418"/>
    </location>
</feature>